<proteinExistence type="predicted"/>
<sequence>MRMPRLPLVVLTLALAACNGDSAAPQAGPAAGNERGGAALPAPAGAPGTGVTGMPDEPGPNESGPPEVASADPALGADGLPLPVEGAPPSAPIDPATGAPLPLPPPQPMDPGAPPPPPAPPAPEPPVTVDALAAEEAIAVVREYHSAINAGALGRAYGLWADGGRASGQTPQEFADGFAAVESLAVDIAPPTRADTALARVPVTLTLRRRDGSERRLAGHYTLRRDPVDPSAGWRIAGTRLRESAP</sequence>
<protein>
    <recommendedName>
        <fullName evidence="5">DUF4440 domain-containing protein</fullName>
    </recommendedName>
</protein>
<gene>
    <name evidence="3" type="ORF">GCM10007067_13020</name>
</gene>
<accession>A0A918W687</accession>
<feature type="signal peptide" evidence="2">
    <location>
        <begin position="1"/>
        <end position="23"/>
    </location>
</feature>
<evidence type="ECO:0008006" key="5">
    <source>
        <dbReference type="Google" id="ProtNLM"/>
    </source>
</evidence>
<keyword evidence="2" id="KW-0732">Signal</keyword>
<organism evidence="3 4">
    <name type="scientific">Cognatilysobacter bugurensis</name>
    <dbReference type="NCBI Taxonomy" id="543356"/>
    <lineage>
        <taxon>Bacteria</taxon>
        <taxon>Pseudomonadati</taxon>
        <taxon>Pseudomonadota</taxon>
        <taxon>Gammaproteobacteria</taxon>
        <taxon>Lysobacterales</taxon>
        <taxon>Lysobacteraceae</taxon>
        <taxon>Cognatilysobacter</taxon>
    </lineage>
</organism>
<dbReference type="Proteomes" id="UP000646426">
    <property type="component" value="Unassembled WGS sequence"/>
</dbReference>
<feature type="chain" id="PRO_5037701242" description="DUF4440 domain-containing protein" evidence="2">
    <location>
        <begin position="24"/>
        <end position="246"/>
    </location>
</feature>
<evidence type="ECO:0000256" key="1">
    <source>
        <dbReference type="SAM" id="MobiDB-lite"/>
    </source>
</evidence>
<comment type="caution">
    <text evidence="3">The sequence shown here is derived from an EMBL/GenBank/DDBJ whole genome shotgun (WGS) entry which is preliminary data.</text>
</comment>
<feature type="compositionally biased region" description="Pro residues" evidence="1">
    <location>
        <begin position="101"/>
        <end position="126"/>
    </location>
</feature>
<name>A0A918W687_9GAMM</name>
<feature type="compositionally biased region" description="Low complexity" evidence="1">
    <location>
        <begin position="36"/>
        <end position="46"/>
    </location>
</feature>
<dbReference type="PROSITE" id="PS51257">
    <property type="entry name" value="PROKAR_LIPOPROTEIN"/>
    <property type="match status" value="1"/>
</dbReference>
<reference evidence="3" key="2">
    <citation type="submission" date="2020-09" db="EMBL/GenBank/DDBJ databases">
        <authorList>
            <person name="Sun Q."/>
            <person name="Kim S."/>
        </authorList>
    </citation>
    <scope>NUCLEOTIDE SEQUENCE</scope>
    <source>
        <strain evidence="3">KCTC 23077</strain>
    </source>
</reference>
<keyword evidence="4" id="KW-1185">Reference proteome</keyword>
<dbReference type="SUPFAM" id="SSF54427">
    <property type="entry name" value="NTF2-like"/>
    <property type="match status" value="1"/>
</dbReference>
<evidence type="ECO:0000256" key="2">
    <source>
        <dbReference type="SAM" id="SignalP"/>
    </source>
</evidence>
<dbReference type="AlphaFoldDB" id="A0A918W687"/>
<evidence type="ECO:0000313" key="4">
    <source>
        <dbReference type="Proteomes" id="UP000646426"/>
    </source>
</evidence>
<evidence type="ECO:0000313" key="3">
    <source>
        <dbReference type="EMBL" id="GHA77104.1"/>
    </source>
</evidence>
<feature type="region of interest" description="Disordered" evidence="1">
    <location>
        <begin position="21"/>
        <end position="127"/>
    </location>
</feature>
<reference evidence="3" key="1">
    <citation type="journal article" date="2014" name="Int. J. Syst. Evol. Microbiol.">
        <title>Complete genome sequence of Corynebacterium casei LMG S-19264T (=DSM 44701T), isolated from a smear-ripened cheese.</title>
        <authorList>
            <consortium name="US DOE Joint Genome Institute (JGI-PGF)"/>
            <person name="Walter F."/>
            <person name="Albersmeier A."/>
            <person name="Kalinowski J."/>
            <person name="Ruckert C."/>
        </authorList>
    </citation>
    <scope>NUCLEOTIDE SEQUENCE</scope>
    <source>
        <strain evidence="3">KCTC 23077</strain>
    </source>
</reference>
<dbReference type="EMBL" id="BMYD01000001">
    <property type="protein sequence ID" value="GHA77104.1"/>
    <property type="molecule type" value="Genomic_DNA"/>
</dbReference>
<dbReference type="InterPro" id="IPR032710">
    <property type="entry name" value="NTF2-like_dom_sf"/>
</dbReference>